<dbReference type="SUPFAM" id="SSF48498">
    <property type="entry name" value="Tetracyclin repressor-like, C-terminal domain"/>
    <property type="match status" value="1"/>
</dbReference>
<evidence type="ECO:0000313" key="7">
    <source>
        <dbReference type="Proteomes" id="UP000295198"/>
    </source>
</evidence>
<dbReference type="InterPro" id="IPR011075">
    <property type="entry name" value="TetR_C"/>
</dbReference>
<reference evidence="6 7" key="1">
    <citation type="submission" date="2019-01" db="EMBL/GenBank/DDBJ databases">
        <title>Nocardioides guangzhouensis sp. nov., an actinobacterium isolated from soil.</title>
        <authorList>
            <person name="Fu Y."/>
            <person name="Cai Y."/>
            <person name="Lin Z."/>
            <person name="Chen P."/>
        </authorList>
    </citation>
    <scope>NUCLEOTIDE SEQUENCE [LARGE SCALE GENOMIC DNA]</scope>
    <source>
        <strain evidence="6 7">130</strain>
    </source>
</reference>
<dbReference type="PANTHER" id="PTHR47506">
    <property type="entry name" value="TRANSCRIPTIONAL REGULATORY PROTEIN"/>
    <property type="match status" value="1"/>
</dbReference>
<dbReference type="SUPFAM" id="SSF46689">
    <property type="entry name" value="Homeodomain-like"/>
    <property type="match status" value="1"/>
</dbReference>
<dbReference type="EMBL" id="SDKM01000021">
    <property type="protein sequence ID" value="RYP84785.1"/>
    <property type="molecule type" value="Genomic_DNA"/>
</dbReference>
<accession>A0A4Q4ZB65</accession>
<dbReference type="Pfam" id="PF16925">
    <property type="entry name" value="TetR_C_13"/>
    <property type="match status" value="1"/>
</dbReference>
<feature type="DNA-binding region" description="H-T-H motif" evidence="4">
    <location>
        <begin position="55"/>
        <end position="74"/>
    </location>
</feature>
<evidence type="ECO:0000313" key="6">
    <source>
        <dbReference type="EMBL" id="RYP84785.1"/>
    </source>
</evidence>
<keyword evidence="7" id="KW-1185">Reference proteome</keyword>
<evidence type="ECO:0000256" key="4">
    <source>
        <dbReference type="PROSITE-ProRule" id="PRU00335"/>
    </source>
</evidence>
<evidence type="ECO:0000256" key="2">
    <source>
        <dbReference type="ARBA" id="ARBA00023125"/>
    </source>
</evidence>
<proteinExistence type="predicted"/>
<dbReference type="InterPro" id="IPR001647">
    <property type="entry name" value="HTH_TetR"/>
</dbReference>
<evidence type="ECO:0000256" key="1">
    <source>
        <dbReference type="ARBA" id="ARBA00023015"/>
    </source>
</evidence>
<dbReference type="InterPro" id="IPR009057">
    <property type="entry name" value="Homeodomain-like_sf"/>
</dbReference>
<evidence type="ECO:0000256" key="3">
    <source>
        <dbReference type="ARBA" id="ARBA00023163"/>
    </source>
</evidence>
<dbReference type="PROSITE" id="PS50977">
    <property type="entry name" value="HTH_TETR_2"/>
    <property type="match status" value="1"/>
</dbReference>
<feature type="domain" description="HTH tetR-type" evidence="5">
    <location>
        <begin position="32"/>
        <end position="92"/>
    </location>
</feature>
<name>A0A4Q4ZB65_9ACTN</name>
<gene>
    <name evidence="6" type="ORF">EKO23_14830</name>
</gene>
<dbReference type="GO" id="GO:0003677">
    <property type="term" value="F:DNA binding"/>
    <property type="evidence" value="ECO:0007669"/>
    <property type="project" value="UniProtKB-UniRule"/>
</dbReference>
<keyword evidence="1" id="KW-0805">Transcription regulation</keyword>
<dbReference type="OrthoDB" id="4541465at2"/>
<comment type="caution">
    <text evidence="6">The sequence shown here is derived from an EMBL/GenBank/DDBJ whole genome shotgun (WGS) entry which is preliminary data.</text>
</comment>
<dbReference type="InterPro" id="IPR036271">
    <property type="entry name" value="Tet_transcr_reg_TetR-rel_C_sf"/>
</dbReference>
<keyword evidence="2 4" id="KW-0238">DNA-binding</keyword>
<protein>
    <submittedName>
        <fullName evidence="6">TetR/AcrR family transcriptional regulator</fullName>
    </submittedName>
</protein>
<dbReference type="Gene3D" id="1.10.357.10">
    <property type="entry name" value="Tetracycline Repressor, domain 2"/>
    <property type="match status" value="1"/>
</dbReference>
<organism evidence="6 7">
    <name type="scientific">Nocardioides guangzhouensis</name>
    <dbReference type="NCBI Taxonomy" id="2497878"/>
    <lineage>
        <taxon>Bacteria</taxon>
        <taxon>Bacillati</taxon>
        <taxon>Actinomycetota</taxon>
        <taxon>Actinomycetes</taxon>
        <taxon>Propionibacteriales</taxon>
        <taxon>Nocardioidaceae</taxon>
        <taxon>Nocardioides</taxon>
    </lineage>
</organism>
<dbReference type="PANTHER" id="PTHR47506:SF6">
    <property type="entry name" value="HTH-TYPE TRANSCRIPTIONAL REPRESSOR NEMR"/>
    <property type="match status" value="1"/>
</dbReference>
<dbReference type="Proteomes" id="UP000295198">
    <property type="component" value="Unassembled WGS sequence"/>
</dbReference>
<dbReference type="Pfam" id="PF00440">
    <property type="entry name" value="TetR_N"/>
    <property type="match status" value="1"/>
</dbReference>
<evidence type="ECO:0000259" key="5">
    <source>
        <dbReference type="PROSITE" id="PS50977"/>
    </source>
</evidence>
<dbReference type="AlphaFoldDB" id="A0A4Q4ZB65"/>
<sequence>MTFLQRDVTDYSVCLYQTVWSGIKDFVPRDGRPTRERILISAEALVIENGYAATSVDQVIAASGTSKGAFFHHFGSKLDLARALVERYAAGDVAQLDAATAYAEAVTDEPLGQVDAFLAWFEERADDLMDEQSSCLYISVLTERQLVNAGTAEPIVKAVVAWRDGLARLLAAALADGAGGRRHQVDVDALADHVFVTFEGAFLLARATGDPGHMRRQLHVLRDLVRALLRAR</sequence>
<dbReference type="PRINTS" id="PR00455">
    <property type="entry name" value="HTHTETR"/>
</dbReference>
<keyword evidence="3" id="KW-0804">Transcription</keyword>